<feature type="region of interest" description="Disordered" evidence="1">
    <location>
        <begin position="129"/>
        <end position="356"/>
    </location>
</feature>
<comment type="caution">
    <text evidence="2">The sequence shown here is derived from an EMBL/GenBank/DDBJ whole genome shotgun (WGS) entry which is preliminary data.</text>
</comment>
<dbReference type="AlphaFoldDB" id="A0A8S9RTL4"/>
<dbReference type="Proteomes" id="UP000712600">
    <property type="component" value="Unassembled WGS sequence"/>
</dbReference>
<proteinExistence type="predicted"/>
<dbReference type="EMBL" id="QGKX02000088">
    <property type="protein sequence ID" value="KAF3584635.1"/>
    <property type="molecule type" value="Genomic_DNA"/>
</dbReference>
<gene>
    <name evidence="2" type="ORF">F2Q69_00028766</name>
</gene>
<evidence type="ECO:0000256" key="1">
    <source>
        <dbReference type="SAM" id="MobiDB-lite"/>
    </source>
</evidence>
<feature type="compositionally biased region" description="Polar residues" evidence="1">
    <location>
        <begin position="197"/>
        <end position="219"/>
    </location>
</feature>
<sequence>MKEPADSHTIRKSTKEVLINTLQASVIDSVNQAPNDTVNPVSNATVYLASNGIVYPASNDTVHPDTVYLDTVHSGIFHSGTVHPITNVIYCRGGQHPRAPDVEHTRAGSCIGTQQEKGWDRPLELCRTLSGSVDGNKGNTPETRGTSNGIHRDVGTARSSEHRKKDDKKGKNAATPNTQIWKKKESASTPKLRIGGNSKSSRESSVLPNQRASSSGHQLSSDKKKASTSSDASQEHLTVFERLGQKENSPIQETGESEKSQEGLSSKGSQSPPSVFERLGSLSASSSEKKRRTSDLHSYKRRRSSNSGDRITNKAWLETREDNMTSPSVFQRLGSQGKGSEGRNSGDKTHSALVAA</sequence>
<feature type="compositionally biased region" description="Polar residues" evidence="1">
    <location>
        <begin position="262"/>
        <end position="273"/>
    </location>
</feature>
<feature type="compositionally biased region" description="Basic and acidic residues" evidence="1">
    <location>
        <begin position="150"/>
        <end position="170"/>
    </location>
</feature>
<name>A0A8S9RTL4_BRACR</name>
<accession>A0A8S9RTL4</accession>
<organism evidence="2 3">
    <name type="scientific">Brassica cretica</name>
    <name type="common">Mustard</name>
    <dbReference type="NCBI Taxonomy" id="69181"/>
    <lineage>
        <taxon>Eukaryota</taxon>
        <taxon>Viridiplantae</taxon>
        <taxon>Streptophyta</taxon>
        <taxon>Embryophyta</taxon>
        <taxon>Tracheophyta</taxon>
        <taxon>Spermatophyta</taxon>
        <taxon>Magnoliopsida</taxon>
        <taxon>eudicotyledons</taxon>
        <taxon>Gunneridae</taxon>
        <taxon>Pentapetalae</taxon>
        <taxon>rosids</taxon>
        <taxon>malvids</taxon>
        <taxon>Brassicales</taxon>
        <taxon>Brassicaceae</taxon>
        <taxon>Brassiceae</taxon>
        <taxon>Brassica</taxon>
    </lineage>
</organism>
<feature type="compositionally biased region" description="Polar residues" evidence="1">
    <location>
        <begin position="129"/>
        <end position="149"/>
    </location>
</feature>
<protein>
    <submittedName>
        <fullName evidence="2">Uncharacterized protein</fullName>
    </submittedName>
</protein>
<reference evidence="2" key="1">
    <citation type="submission" date="2019-12" db="EMBL/GenBank/DDBJ databases">
        <title>Genome sequencing and annotation of Brassica cretica.</title>
        <authorList>
            <person name="Studholme D.J."/>
            <person name="Sarris P."/>
        </authorList>
    </citation>
    <scope>NUCLEOTIDE SEQUENCE</scope>
    <source>
        <strain evidence="2">PFS-109/04</strain>
        <tissue evidence="2">Leaf</tissue>
    </source>
</reference>
<feature type="compositionally biased region" description="Basic and acidic residues" evidence="1">
    <location>
        <begin position="340"/>
        <end position="350"/>
    </location>
</feature>
<evidence type="ECO:0000313" key="3">
    <source>
        <dbReference type="Proteomes" id="UP000712600"/>
    </source>
</evidence>
<evidence type="ECO:0000313" key="2">
    <source>
        <dbReference type="EMBL" id="KAF3584635.1"/>
    </source>
</evidence>